<proteinExistence type="predicted"/>
<evidence type="ECO:0000313" key="4">
    <source>
        <dbReference type="EMBL" id="MVO87444.1"/>
    </source>
</evidence>
<keyword evidence="5" id="KW-1185">Reference proteome</keyword>
<dbReference type="InterPro" id="IPR036625">
    <property type="entry name" value="E3-bd_dom_sf"/>
</dbReference>
<dbReference type="AlphaFoldDB" id="A0A6L6X0Y5"/>
<comment type="caution">
    <text evidence="4">The sequence shown here is derived from an EMBL/GenBank/DDBJ whole genome shotgun (WGS) entry which is preliminary data.</text>
</comment>
<keyword evidence="1" id="KW-0238">DNA-binding</keyword>
<dbReference type="Proteomes" id="UP000483802">
    <property type="component" value="Unassembled WGS sequence"/>
</dbReference>
<dbReference type="Gene3D" id="4.10.320.10">
    <property type="entry name" value="E3-binding domain"/>
    <property type="match status" value="1"/>
</dbReference>
<evidence type="ECO:0000256" key="2">
    <source>
        <dbReference type="SAM" id="Coils"/>
    </source>
</evidence>
<dbReference type="InterPro" id="IPR055370">
    <property type="entry name" value="Lsr2_DNA-bd"/>
</dbReference>
<dbReference type="GO" id="GO:0016746">
    <property type="term" value="F:acyltransferase activity"/>
    <property type="evidence" value="ECO:0007669"/>
    <property type="project" value="InterPro"/>
</dbReference>
<keyword evidence="2" id="KW-0175">Coiled coil</keyword>
<dbReference type="GO" id="GO:0003677">
    <property type="term" value="F:DNA binding"/>
    <property type="evidence" value="ECO:0007669"/>
    <property type="project" value="UniProtKB-KW"/>
</dbReference>
<organism evidence="4 5">
    <name type="scientific">Streptomyces typhae</name>
    <dbReference type="NCBI Taxonomy" id="2681492"/>
    <lineage>
        <taxon>Bacteria</taxon>
        <taxon>Bacillati</taxon>
        <taxon>Actinomycetota</taxon>
        <taxon>Actinomycetes</taxon>
        <taxon>Kitasatosporales</taxon>
        <taxon>Streptomycetaceae</taxon>
        <taxon>Streptomyces</taxon>
    </lineage>
</organism>
<feature type="coiled-coil region" evidence="2">
    <location>
        <begin position="50"/>
        <end position="77"/>
    </location>
</feature>
<reference evidence="4 5" key="1">
    <citation type="submission" date="2019-11" db="EMBL/GenBank/DDBJ databases">
        <title>Streptomyces typhae sp. nov., a novel endophytic actinomycete isolated from the root of cattail pollen (Typha angustifolia L.).</title>
        <authorList>
            <person name="Peng C."/>
        </authorList>
    </citation>
    <scope>NUCLEOTIDE SEQUENCE [LARGE SCALE GENOMIC DNA]</scope>
    <source>
        <strain evidence="5">p1417</strain>
    </source>
</reference>
<dbReference type="Pfam" id="PF23359">
    <property type="entry name" value="Lsr2_DNA-bd"/>
    <property type="match status" value="1"/>
</dbReference>
<evidence type="ECO:0000256" key="1">
    <source>
        <dbReference type="ARBA" id="ARBA00023125"/>
    </source>
</evidence>
<sequence>MIQVPKIEGELDLEDVAAWCLRQKWLGITEQSPMYRNRDFFPQLLELYRTERARELRQEAEEAARRTELERRAAESRAAQQRAYEHQRLMRDMREWGRENGFFVGTRGRIPRKVINAYNEAKGIS</sequence>
<dbReference type="EMBL" id="WPNZ01000012">
    <property type="protein sequence ID" value="MVO87444.1"/>
    <property type="molecule type" value="Genomic_DNA"/>
</dbReference>
<evidence type="ECO:0000313" key="5">
    <source>
        <dbReference type="Proteomes" id="UP000483802"/>
    </source>
</evidence>
<accession>A0A6L6X0Y5</accession>
<name>A0A6L6X0Y5_9ACTN</name>
<evidence type="ECO:0000259" key="3">
    <source>
        <dbReference type="Pfam" id="PF23359"/>
    </source>
</evidence>
<feature type="domain" description="Lsr2 DNA-binding" evidence="3">
    <location>
        <begin position="91"/>
        <end position="121"/>
    </location>
</feature>
<dbReference type="RefSeq" id="WP_157167069.1">
    <property type="nucleotide sequence ID" value="NZ_WPNZ01000012.1"/>
</dbReference>
<gene>
    <name evidence="4" type="ORF">GPA10_22435</name>
</gene>
<protein>
    <recommendedName>
        <fullName evidence="3">Lsr2 DNA-binding domain-containing protein</fullName>
    </recommendedName>
</protein>